<protein>
    <submittedName>
        <fullName evidence="2">Uncharacterized protein</fullName>
    </submittedName>
</protein>
<feature type="region of interest" description="Disordered" evidence="1">
    <location>
        <begin position="549"/>
        <end position="581"/>
    </location>
</feature>
<feature type="region of interest" description="Disordered" evidence="1">
    <location>
        <begin position="492"/>
        <end position="522"/>
    </location>
</feature>
<accession>A0ABR4DCV8</accession>
<feature type="compositionally biased region" description="Acidic residues" evidence="1">
    <location>
        <begin position="354"/>
        <end position="366"/>
    </location>
</feature>
<feature type="compositionally biased region" description="Basic and acidic residues" evidence="1">
    <location>
        <begin position="367"/>
        <end position="381"/>
    </location>
</feature>
<keyword evidence="3" id="KW-1185">Reference proteome</keyword>
<dbReference type="EMBL" id="JAZGUE010000003">
    <property type="protein sequence ID" value="KAL2268150.1"/>
    <property type="molecule type" value="Genomic_DNA"/>
</dbReference>
<name>A0ABR4DCV8_9PEZI</name>
<gene>
    <name evidence="2" type="ORF">VTJ83DRAFT_2996</name>
</gene>
<feature type="compositionally biased region" description="Gly residues" evidence="1">
    <location>
        <begin position="503"/>
        <end position="519"/>
    </location>
</feature>
<proteinExistence type="predicted"/>
<feature type="region of interest" description="Disordered" evidence="1">
    <location>
        <begin position="314"/>
        <end position="399"/>
    </location>
</feature>
<evidence type="ECO:0000313" key="2">
    <source>
        <dbReference type="EMBL" id="KAL2268150.1"/>
    </source>
</evidence>
<reference evidence="2 3" key="1">
    <citation type="journal article" date="2024" name="Commun. Biol.">
        <title>Comparative genomic analysis of thermophilic fungi reveals convergent evolutionary adaptations and gene losses.</title>
        <authorList>
            <person name="Steindorff A.S."/>
            <person name="Aguilar-Pontes M.V."/>
            <person name="Robinson A.J."/>
            <person name="Andreopoulos B."/>
            <person name="LaButti K."/>
            <person name="Kuo A."/>
            <person name="Mondo S."/>
            <person name="Riley R."/>
            <person name="Otillar R."/>
            <person name="Haridas S."/>
            <person name="Lipzen A."/>
            <person name="Grimwood J."/>
            <person name="Schmutz J."/>
            <person name="Clum A."/>
            <person name="Reid I.D."/>
            <person name="Moisan M.C."/>
            <person name="Butler G."/>
            <person name="Nguyen T.T.M."/>
            <person name="Dewar K."/>
            <person name="Conant G."/>
            <person name="Drula E."/>
            <person name="Henrissat B."/>
            <person name="Hansel C."/>
            <person name="Singer S."/>
            <person name="Hutchinson M.I."/>
            <person name="de Vries R.P."/>
            <person name="Natvig D.O."/>
            <person name="Powell A.J."/>
            <person name="Tsang A."/>
            <person name="Grigoriev I.V."/>
        </authorList>
    </citation>
    <scope>NUCLEOTIDE SEQUENCE [LARGE SCALE GENOMIC DNA]</scope>
    <source>
        <strain evidence="2 3">ATCC 22073</strain>
    </source>
</reference>
<comment type="caution">
    <text evidence="2">The sequence shown here is derived from an EMBL/GenBank/DDBJ whole genome shotgun (WGS) entry which is preliminary data.</text>
</comment>
<feature type="region of interest" description="Disordered" evidence="1">
    <location>
        <begin position="84"/>
        <end position="117"/>
    </location>
</feature>
<evidence type="ECO:0000313" key="3">
    <source>
        <dbReference type="Proteomes" id="UP001600064"/>
    </source>
</evidence>
<organism evidence="2 3">
    <name type="scientific">Remersonia thermophila</name>
    <dbReference type="NCBI Taxonomy" id="72144"/>
    <lineage>
        <taxon>Eukaryota</taxon>
        <taxon>Fungi</taxon>
        <taxon>Dikarya</taxon>
        <taxon>Ascomycota</taxon>
        <taxon>Pezizomycotina</taxon>
        <taxon>Sordariomycetes</taxon>
        <taxon>Sordariomycetidae</taxon>
        <taxon>Sordariales</taxon>
        <taxon>Sordariales incertae sedis</taxon>
        <taxon>Remersonia</taxon>
    </lineage>
</organism>
<evidence type="ECO:0000256" key="1">
    <source>
        <dbReference type="SAM" id="MobiDB-lite"/>
    </source>
</evidence>
<dbReference type="GeneID" id="98123971"/>
<dbReference type="RefSeq" id="XP_070866877.1">
    <property type="nucleotide sequence ID" value="XM_071009327.1"/>
</dbReference>
<feature type="compositionally biased region" description="Pro residues" evidence="1">
    <location>
        <begin position="225"/>
        <end position="237"/>
    </location>
</feature>
<sequence length="581" mass="61911">MCRPLSEVSDEALAAQLGPALPPGASIDRQTLKLLPSTRQQRLFELRLSTGQTLHLALPAVSFLRPQRSEQDLLESEASTVRWIRDTLTKQRAPTPPREDQEPGSPSPPSPDAPITAESLPALLPTLLHYIPAATCQLSPSAVYAPVRGTPLSLLPTPPTPAARETIDRQVGQLFRSLATLTSPTGRFGPLATIIGAPTATPSRRASPEGRISASAAPGTQPTAQRPPPPPPPPPRLPRVLVEGGLSATGGAASWAVAFHSMLEGVLRDGEDMAVVMSYATIRRHVRRLGYMLDEITTPKLVIVDGAEDGNVLIDDTREESQGGSGNKEAVEEMSAEVKNGNGNGIHGKQKEKEEEEEEEEEEAEEEEKKEKEKGVDKDAATESLQKQQQPEPPRVAGLRDWSRAVFGDPLLATVFSDPHLPPPSAAFIAGLSGAKASDPSGTNAANLPYPLPEGGTIESPSTAYVRILLYQVYHAVARIVREFYRPRWSQIGQPPRQQEGRWAGGVGGSGGGGGGGRVSGPELEARRKLNAVLDRLAEVPDDVGAVIGIVGGSGATGKRGVRQRPEGEMSPAKRIRGDEE</sequence>
<feature type="region of interest" description="Disordered" evidence="1">
    <location>
        <begin position="197"/>
        <end position="239"/>
    </location>
</feature>
<dbReference type="Proteomes" id="UP001600064">
    <property type="component" value="Unassembled WGS sequence"/>
</dbReference>